<dbReference type="Gene3D" id="3.50.50.60">
    <property type="entry name" value="FAD/NAD(P)-binding domain"/>
    <property type="match status" value="1"/>
</dbReference>
<dbReference type="InterPro" id="IPR036188">
    <property type="entry name" value="FAD/NAD-bd_sf"/>
</dbReference>
<dbReference type="GO" id="GO:0005737">
    <property type="term" value="C:cytoplasm"/>
    <property type="evidence" value="ECO:0007669"/>
    <property type="project" value="TreeGrafter"/>
</dbReference>
<dbReference type="GO" id="GO:0004497">
    <property type="term" value="F:monooxygenase activity"/>
    <property type="evidence" value="ECO:0007669"/>
    <property type="project" value="UniProtKB-ARBA"/>
</dbReference>
<evidence type="ECO:0000259" key="5">
    <source>
        <dbReference type="PROSITE" id="PS51296"/>
    </source>
</evidence>
<dbReference type="PANTHER" id="PTHR13847">
    <property type="entry name" value="SARCOSINE DEHYDROGENASE-RELATED"/>
    <property type="match status" value="1"/>
</dbReference>
<dbReference type="Gene3D" id="2.102.10.10">
    <property type="entry name" value="Rieske [2Fe-2S] iron-sulphur domain"/>
    <property type="match status" value="1"/>
</dbReference>
<dbReference type="GO" id="GO:0016705">
    <property type="term" value="F:oxidoreductase activity, acting on paired donors, with incorporation or reduction of molecular oxygen"/>
    <property type="evidence" value="ECO:0007669"/>
    <property type="project" value="UniProtKB-ARBA"/>
</dbReference>
<keyword evidence="3" id="KW-0408">Iron</keyword>
<protein>
    <submittedName>
        <fullName evidence="6">Cytochrome b6-f complex iron-sulfur subunit 1</fullName>
        <ecNumber evidence="6">1.10.9.1</ecNumber>
    </submittedName>
</protein>
<dbReference type="SUPFAM" id="SSF51905">
    <property type="entry name" value="FAD/NAD(P)-binding domain"/>
    <property type="match status" value="1"/>
</dbReference>
<name>A0A0M2HPA8_9MICO</name>
<dbReference type="PANTHER" id="PTHR13847:SF274">
    <property type="entry name" value="RIESKE 2FE-2S IRON-SULFUR PROTEIN YHFW-RELATED"/>
    <property type="match status" value="1"/>
</dbReference>
<dbReference type="InterPro" id="IPR006076">
    <property type="entry name" value="FAD-dep_OxRdtase"/>
</dbReference>
<dbReference type="GO" id="GO:0046872">
    <property type="term" value="F:metal ion binding"/>
    <property type="evidence" value="ECO:0007669"/>
    <property type="project" value="UniProtKB-KW"/>
</dbReference>
<organism evidence="6 7">
    <name type="scientific">Microbacterium hydrocarbonoxydans</name>
    <dbReference type="NCBI Taxonomy" id="273678"/>
    <lineage>
        <taxon>Bacteria</taxon>
        <taxon>Bacillati</taxon>
        <taxon>Actinomycetota</taxon>
        <taxon>Actinomycetes</taxon>
        <taxon>Micrococcales</taxon>
        <taxon>Microbacteriaceae</taxon>
        <taxon>Microbacterium</taxon>
    </lineage>
</organism>
<dbReference type="Pfam" id="PF00355">
    <property type="entry name" value="Rieske"/>
    <property type="match status" value="1"/>
</dbReference>
<dbReference type="AlphaFoldDB" id="A0A0M2HPA8"/>
<keyword evidence="4" id="KW-0411">Iron-sulfur</keyword>
<dbReference type="EMBL" id="JYJB01000007">
    <property type="protein sequence ID" value="KJL48541.1"/>
    <property type="molecule type" value="Genomic_DNA"/>
</dbReference>
<evidence type="ECO:0000256" key="1">
    <source>
        <dbReference type="ARBA" id="ARBA00022714"/>
    </source>
</evidence>
<gene>
    <name evidence="6" type="primary">petC1</name>
    <name evidence="6" type="ORF">RS84_01302</name>
</gene>
<proteinExistence type="predicted"/>
<evidence type="ECO:0000313" key="7">
    <source>
        <dbReference type="Proteomes" id="UP000033900"/>
    </source>
</evidence>
<accession>A0A0M2HPA8</accession>
<comment type="caution">
    <text evidence="6">The sequence shown here is derived from an EMBL/GenBank/DDBJ whole genome shotgun (WGS) entry which is preliminary data.</text>
</comment>
<dbReference type="InterPro" id="IPR036922">
    <property type="entry name" value="Rieske_2Fe-2S_sf"/>
</dbReference>
<keyword evidence="6" id="KW-0560">Oxidoreductase</keyword>
<dbReference type="SUPFAM" id="SSF50022">
    <property type="entry name" value="ISP domain"/>
    <property type="match status" value="1"/>
</dbReference>
<evidence type="ECO:0000256" key="4">
    <source>
        <dbReference type="ARBA" id="ARBA00023014"/>
    </source>
</evidence>
<dbReference type="PATRIC" id="fig|273678.4.peg.1301"/>
<dbReference type="InterPro" id="IPR017941">
    <property type="entry name" value="Rieske_2Fe-2S"/>
</dbReference>
<evidence type="ECO:0000256" key="2">
    <source>
        <dbReference type="ARBA" id="ARBA00022723"/>
    </source>
</evidence>
<dbReference type="PROSITE" id="PS51296">
    <property type="entry name" value="RIESKE"/>
    <property type="match status" value="1"/>
</dbReference>
<dbReference type="EC" id="1.10.9.1" evidence="6"/>
<evidence type="ECO:0000256" key="3">
    <source>
        <dbReference type="ARBA" id="ARBA00023004"/>
    </source>
</evidence>
<reference evidence="6 7" key="1">
    <citation type="submission" date="2015-02" db="EMBL/GenBank/DDBJ databases">
        <title>Draft genome sequences of ten Microbacterium spp. with emphasis on heavy metal contaminated environments.</title>
        <authorList>
            <person name="Corretto E."/>
        </authorList>
    </citation>
    <scope>NUCLEOTIDE SEQUENCE [LARGE SCALE GENOMIC DNA]</scope>
    <source>
        <strain evidence="6 7">SA35</strain>
    </source>
</reference>
<keyword evidence="1" id="KW-0001">2Fe-2S</keyword>
<dbReference type="Proteomes" id="UP000033900">
    <property type="component" value="Unassembled WGS sequence"/>
</dbReference>
<evidence type="ECO:0000313" key="6">
    <source>
        <dbReference type="EMBL" id="KJL48541.1"/>
    </source>
</evidence>
<dbReference type="GO" id="GO:0051537">
    <property type="term" value="F:2 iron, 2 sulfur cluster binding"/>
    <property type="evidence" value="ECO:0007669"/>
    <property type="project" value="UniProtKB-KW"/>
</dbReference>
<keyword evidence="7" id="KW-1185">Reference proteome</keyword>
<sequence>MPAPGRPVKAVRAGLIDGLTGPMTPLWKLGPTVPLGSPFDPGARHDVVIVGAGITGLSTAVMLADAGLDVAVIDSGSVAELATGGNTGKLSLLQGSRLAEIRRHHPASLVRAYVDANRDGMQWLLGFAEGAGIPYARRTDHSYAQGRSGLETLRRQHSAAREAGLDARVLEQADLDVPFSALGAIALDEQATIDPVRVTQALARKLLAAGGTLHDHVRATGAHALPEPCVETTAGPLFAHDIVLATGTPILDRGLYFMKVRGLRSYCVSFRTSAPVPDGTFISVDGLTRSIRPVAAADGPADAAQLVVGGGGHPVGRSDGETAAIDDLVSWTREHFPDAEETHRWSAQDYESHNLIPFVGAMPRGLGRIRFATGYAKWGLTNAPAAALRLTAEILGTQRRDRPSWMTAIGTRLTVPADLARGAAEGGRVAAALSTGWTDAERRPVPVPRPAEGQGVVANRAGRPVGISTVDGETRAVDAVCTHLGGVLDWNDAECTWDCPLHASRFAADGRRLEGPAVHDLRRLPRTTAE</sequence>
<dbReference type="Gene3D" id="3.30.9.10">
    <property type="entry name" value="D-Amino Acid Oxidase, subunit A, domain 2"/>
    <property type="match status" value="1"/>
</dbReference>
<feature type="domain" description="Rieske" evidence="5">
    <location>
        <begin position="442"/>
        <end position="530"/>
    </location>
</feature>
<dbReference type="Pfam" id="PF01266">
    <property type="entry name" value="DAO"/>
    <property type="match status" value="1"/>
</dbReference>
<keyword evidence="2" id="KW-0479">Metal-binding</keyword>
<dbReference type="STRING" id="273678.RS84_01302"/>